<dbReference type="PANTHER" id="PTHR33908">
    <property type="entry name" value="MANNOSYLTRANSFERASE YKCB-RELATED"/>
    <property type="match status" value="1"/>
</dbReference>
<evidence type="ECO:0000256" key="5">
    <source>
        <dbReference type="ARBA" id="ARBA00022692"/>
    </source>
</evidence>
<evidence type="ECO:0000256" key="8">
    <source>
        <dbReference type="SAM" id="Phobius"/>
    </source>
</evidence>
<evidence type="ECO:0000256" key="4">
    <source>
        <dbReference type="ARBA" id="ARBA00022679"/>
    </source>
</evidence>
<keyword evidence="6 8" id="KW-1133">Transmembrane helix</keyword>
<protein>
    <recommendedName>
        <fullName evidence="9">Glycosyltransferase RgtA/B/C/D-like domain-containing protein</fullName>
    </recommendedName>
</protein>
<reference evidence="10 11" key="1">
    <citation type="submission" date="2016-01" db="EMBL/GenBank/DDBJ databases">
        <title>Genome sequencing of Roseivirga spongicola UST030701-084.</title>
        <authorList>
            <person name="Selvaratnam C."/>
            <person name="Thevarajoo S."/>
            <person name="Goh K.M."/>
            <person name="Ee R."/>
            <person name="Chan K.-G."/>
            <person name="Chong C.S."/>
        </authorList>
    </citation>
    <scope>NUCLEOTIDE SEQUENCE [LARGE SCALE GENOMIC DNA]</scope>
    <source>
        <strain evidence="10 11">UST030701-084</strain>
    </source>
</reference>
<evidence type="ECO:0000256" key="3">
    <source>
        <dbReference type="ARBA" id="ARBA00022676"/>
    </source>
</evidence>
<dbReference type="STRING" id="333140.AWW68_16360"/>
<feature type="transmembrane region" description="Helical" evidence="8">
    <location>
        <begin position="12"/>
        <end position="31"/>
    </location>
</feature>
<keyword evidence="7 8" id="KW-0472">Membrane</keyword>
<keyword evidence="11" id="KW-1185">Reference proteome</keyword>
<feature type="domain" description="Glycosyltransferase RgtA/B/C/D-like" evidence="9">
    <location>
        <begin position="53"/>
        <end position="202"/>
    </location>
</feature>
<feature type="transmembrane region" description="Helical" evidence="8">
    <location>
        <begin position="317"/>
        <end position="334"/>
    </location>
</feature>
<evidence type="ECO:0000256" key="7">
    <source>
        <dbReference type="ARBA" id="ARBA00023136"/>
    </source>
</evidence>
<dbReference type="GO" id="GO:0016763">
    <property type="term" value="F:pentosyltransferase activity"/>
    <property type="evidence" value="ECO:0007669"/>
    <property type="project" value="TreeGrafter"/>
</dbReference>
<feature type="transmembrane region" description="Helical" evidence="8">
    <location>
        <begin position="288"/>
        <end position="305"/>
    </location>
</feature>
<evidence type="ECO:0000256" key="1">
    <source>
        <dbReference type="ARBA" id="ARBA00004651"/>
    </source>
</evidence>
<dbReference type="GO" id="GO:0005886">
    <property type="term" value="C:plasma membrane"/>
    <property type="evidence" value="ECO:0007669"/>
    <property type="project" value="UniProtKB-SubCell"/>
</dbReference>
<evidence type="ECO:0000256" key="6">
    <source>
        <dbReference type="ARBA" id="ARBA00022989"/>
    </source>
</evidence>
<dbReference type="GO" id="GO:0009103">
    <property type="term" value="P:lipopolysaccharide biosynthetic process"/>
    <property type="evidence" value="ECO:0007669"/>
    <property type="project" value="UniProtKB-ARBA"/>
</dbReference>
<feature type="transmembrane region" description="Helical" evidence="8">
    <location>
        <begin position="102"/>
        <end position="135"/>
    </location>
</feature>
<dbReference type="OrthoDB" id="9813729at2"/>
<proteinExistence type="predicted"/>
<feature type="transmembrane region" description="Helical" evidence="8">
    <location>
        <begin position="147"/>
        <end position="173"/>
    </location>
</feature>
<evidence type="ECO:0000256" key="2">
    <source>
        <dbReference type="ARBA" id="ARBA00022475"/>
    </source>
</evidence>
<dbReference type="InterPro" id="IPR038731">
    <property type="entry name" value="RgtA/B/C-like"/>
</dbReference>
<comment type="subcellular location">
    <subcellularLocation>
        <location evidence="1">Cell membrane</location>
        <topology evidence="1">Multi-pass membrane protein</topology>
    </subcellularLocation>
</comment>
<keyword evidence="4" id="KW-0808">Transferase</keyword>
<name>A0A150X680_9BACT</name>
<evidence type="ECO:0000313" key="11">
    <source>
        <dbReference type="Proteomes" id="UP000075606"/>
    </source>
</evidence>
<feature type="transmembrane region" description="Helical" evidence="8">
    <location>
        <begin position="185"/>
        <end position="204"/>
    </location>
</feature>
<dbReference type="AlphaFoldDB" id="A0A150X680"/>
<gene>
    <name evidence="10" type="ORF">AWW68_16360</name>
</gene>
<keyword evidence="2" id="KW-1003">Cell membrane</keyword>
<organism evidence="10 11">
    <name type="scientific">Roseivirga spongicola</name>
    <dbReference type="NCBI Taxonomy" id="333140"/>
    <lineage>
        <taxon>Bacteria</taxon>
        <taxon>Pseudomonadati</taxon>
        <taxon>Bacteroidota</taxon>
        <taxon>Cytophagia</taxon>
        <taxon>Cytophagales</taxon>
        <taxon>Roseivirgaceae</taxon>
        <taxon>Roseivirga</taxon>
    </lineage>
</organism>
<dbReference type="Proteomes" id="UP000075606">
    <property type="component" value="Unassembled WGS sequence"/>
</dbReference>
<feature type="transmembrane region" description="Helical" evidence="8">
    <location>
        <begin position="73"/>
        <end position="90"/>
    </location>
</feature>
<dbReference type="EMBL" id="LRPC01000028">
    <property type="protein sequence ID" value="KYG74220.1"/>
    <property type="molecule type" value="Genomic_DNA"/>
</dbReference>
<evidence type="ECO:0000259" key="9">
    <source>
        <dbReference type="Pfam" id="PF13231"/>
    </source>
</evidence>
<keyword evidence="5 8" id="KW-0812">Transmembrane</keyword>
<dbReference type="Pfam" id="PF13231">
    <property type="entry name" value="PMT_2"/>
    <property type="match status" value="1"/>
</dbReference>
<dbReference type="InterPro" id="IPR050297">
    <property type="entry name" value="LipidA_mod_glycosyltrf_83"/>
</dbReference>
<evidence type="ECO:0000313" key="10">
    <source>
        <dbReference type="EMBL" id="KYG74220.1"/>
    </source>
</evidence>
<accession>A0A150X680</accession>
<keyword evidence="3" id="KW-0328">Glycosyltransferase</keyword>
<sequence>MIKEYFNYKKNPFPLFLLLWFVFCGVFNALIEVNGEEAYYWLFSQYPAWGYLDHPPMVGFFTAPFYWMFSNPFGLRLGMLVGNILTLIVVRKTLLKKDDNLFIWLAIASIMIHVGAYHVKTDVPLLLFVAMFFYFYKKYLNDDNLKTIFFLAISIAGIMLSKHHGFLMVIFTVASNPKMFLKKSFWLVVLFTTVLMIPHTIWQYQNEFATIKFHLYNRIDMGFSWETIAYYIGIQPIVFGPLVGVMLIGGSILNKHTSDFRRALRFCLVGVFVFFLISTFKVEFHKHWTSIMLVPLLILGHEYIAEHQKWRRITKKLMIISVILIIPARVYLAHDFLPEKWTEGWDVLHGWDSWADEVQELSGGLPIMFNNHYERASRYAWLTGDIVHCYNTFDYRETQHDLMDLEENLQGKRVFQINRKRDTTRYADFETSIGKGIHYRVIEDFRSFRKVQVEVVDEERVELLEAGSATLKLKLTNKYDRTVDFASLGDRKVVLNAHFLKGLRPVGLQQLKVLNQRMASEEELELEVSINQPQLEEEGVYHLRFSIQVEGIEPPINSKKYELELD</sequence>
<dbReference type="RefSeq" id="WP_068223915.1">
    <property type="nucleotide sequence ID" value="NZ_CP139724.1"/>
</dbReference>
<feature type="transmembrane region" description="Helical" evidence="8">
    <location>
        <begin position="263"/>
        <end position="282"/>
    </location>
</feature>
<feature type="transmembrane region" description="Helical" evidence="8">
    <location>
        <begin position="228"/>
        <end position="251"/>
    </location>
</feature>
<dbReference type="PANTHER" id="PTHR33908:SF11">
    <property type="entry name" value="MEMBRANE PROTEIN"/>
    <property type="match status" value="1"/>
</dbReference>
<comment type="caution">
    <text evidence="10">The sequence shown here is derived from an EMBL/GenBank/DDBJ whole genome shotgun (WGS) entry which is preliminary data.</text>
</comment>